<reference evidence="3 4" key="1">
    <citation type="journal article" date="2013" name="Sci. Rep.">
        <title>Extraordinary expansion of a Sorangium cellulosum genome from an alkaline milieu.</title>
        <authorList>
            <person name="Han K."/>
            <person name="Li Z.F."/>
            <person name="Peng R."/>
            <person name="Zhu L.P."/>
            <person name="Zhou T."/>
            <person name="Wang L.G."/>
            <person name="Li S.G."/>
            <person name="Zhang X.B."/>
            <person name="Hu W."/>
            <person name="Wu Z.H."/>
            <person name="Qin N."/>
            <person name="Li Y.Z."/>
        </authorList>
    </citation>
    <scope>NUCLEOTIDE SEQUENCE [LARGE SCALE GENOMIC DNA]</scope>
    <source>
        <strain evidence="3 4">So0157-2</strain>
    </source>
</reference>
<evidence type="ECO:0000256" key="1">
    <source>
        <dbReference type="SAM" id="SignalP"/>
    </source>
</evidence>
<name>S4Y2U2_SORCE</name>
<organism evidence="3 4">
    <name type="scientific">Sorangium cellulosum So0157-2</name>
    <dbReference type="NCBI Taxonomy" id="1254432"/>
    <lineage>
        <taxon>Bacteria</taxon>
        <taxon>Pseudomonadati</taxon>
        <taxon>Myxococcota</taxon>
        <taxon>Polyangia</taxon>
        <taxon>Polyangiales</taxon>
        <taxon>Polyangiaceae</taxon>
        <taxon>Sorangium</taxon>
    </lineage>
</organism>
<dbReference type="SUPFAM" id="SSF74653">
    <property type="entry name" value="TolA/TonB C-terminal domain"/>
    <property type="match status" value="1"/>
</dbReference>
<dbReference type="Proteomes" id="UP000014803">
    <property type="component" value="Chromosome"/>
</dbReference>
<dbReference type="AlphaFoldDB" id="S4Y2U2"/>
<evidence type="ECO:0000313" key="3">
    <source>
        <dbReference type="EMBL" id="AGP39114.1"/>
    </source>
</evidence>
<dbReference type="Gene3D" id="3.30.1150.10">
    <property type="match status" value="1"/>
</dbReference>
<gene>
    <name evidence="3" type="ORF">SCE1572_34305</name>
</gene>
<dbReference type="STRING" id="1254432.SCE1572_34305"/>
<accession>S4Y2U2</accession>
<evidence type="ECO:0000259" key="2">
    <source>
        <dbReference type="Pfam" id="PF03544"/>
    </source>
</evidence>
<dbReference type="HOGENOM" id="CLU_1936744_0_0_7"/>
<dbReference type="InterPro" id="IPR037682">
    <property type="entry name" value="TonB_C"/>
</dbReference>
<feature type="domain" description="TonB C-terminal" evidence="2">
    <location>
        <begin position="46"/>
        <end position="120"/>
    </location>
</feature>
<dbReference type="Pfam" id="PF03544">
    <property type="entry name" value="TonB_C"/>
    <property type="match status" value="1"/>
</dbReference>
<dbReference type="EMBL" id="CP003969">
    <property type="protein sequence ID" value="AGP39114.1"/>
    <property type="molecule type" value="Genomic_DNA"/>
</dbReference>
<feature type="chain" id="PRO_5004534003" description="TonB C-terminal domain-containing protein" evidence="1">
    <location>
        <begin position="19"/>
        <end position="130"/>
    </location>
</feature>
<dbReference type="GO" id="GO:0055085">
    <property type="term" value="P:transmembrane transport"/>
    <property type="evidence" value="ECO:0007669"/>
    <property type="project" value="InterPro"/>
</dbReference>
<feature type="signal peptide" evidence="1">
    <location>
        <begin position="1"/>
        <end position="18"/>
    </location>
</feature>
<proteinExistence type="predicted"/>
<evidence type="ECO:0000313" key="4">
    <source>
        <dbReference type="Proteomes" id="UP000014803"/>
    </source>
</evidence>
<protein>
    <recommendedName>
        <fullName evidence="2">TonB C-terminal domain-containing protein</fullName>
    </recommendedName>
</protein>
<sequence length="130" mass="14049">MIATLLLLPLWTATACEASTAAMLGAAQQDAARELPARRGTWACGFPEDADKNGIDEGTVVIRVYVDFDGFPRRAMILQDPGHGFGSAAAQCAMTKRYVPAQDWSGAPIPAWTPPMTVRYTRKPPPSTDR</sequence>
<keyword evidence="1" id="KW-0732">Signal</keyword>
<dbReference type="KEGG" id="scu:SCE1572_34305"/>